<feature type="transmembrane region" description="Helical" evidence="1">
    <location>
        <begin position="125"/>
        <end position="154"/>
    </location>
</feature>
<feature type="non-terminal residue" evidence="2">
    <location>
        <position position="1"/>
    </location>
</feature>
<organism evidence="2 3">
    <name type="scientific">Pristionchus entomophagus</name>
    <dbReference type="NCBI Taxonomy" id="358040"/>
    <lineage>
        <taxon>Eukaryota</taxon>
        <taxon>Metazoa</taxon>
        <taxon>Ecdysozoa</taxon>
        <taxon>Nematoda</taxon>
        <taxon>Chromadorea</taxon>
        <taxon>Rhabditida</taxon>
        <taxon>Rhabditina</taxon>
        <taxon>Diplogasteromorpha</taxon>
        <taxon>Diplogasteroidea</taxon>
        <taxon>Neodiplogasteridae</taxon>
        <taxon>Pristionchus</taxon>
    </lineage>
</organism>
<feature type="transmembrane region" description="Helical" evidence="1">
    <location>
        <begin position="85"/>
        <end position="105"/>
    </location>
</feature>
<keyword evidence="1" id="KW-1133">Transmembrane helix</keyword>
<comment type="caution">
    <text evidence="2">The sequence shown here is derived from an EMBL/GenBank/DDBJ whole genome shotgun (WGS) entry which is preliminary data.</text>
</comment>
<name>A0AAV5S876_9BILA</name>
<sequence length="159" mass="18166">EWRIFTHRLCCFSAIAAAPVMAILAAILYIIFGVMLVTVLSRPFVEKDLLDELGMQLFELLVPVVIELVVGFLAILAGCTLQLTLIWCSIFVQLSNFLVTIDFARTHEHDEWVNSTPTIKSDAHFTWWSVSIYVIYQLPSIAVLHCLICCYKLILYRKQ</sequence>
<reference evidence="2" key="1">
    <citation type="submission" date="2023-10" db="EMBL/GenBank/DDBJ databases">
        <title>Genome assembly of Pristionchus species.</title>
        <authorList>
            <person name="Yoshida K."/>
            <person name="Sommer R.J."/>
        </authorList>
    </citation>
    <scope>NUCLEOTIDE SEQUENCE</scope>
    <source>
        <strain evidence="2">RS0144</strain>
    </source>
</reference>
<dbReference type="Proteomes" id="UP001432027">
    <property type="component" value="Unassembled WGS sequence"/>
</dbReference>
<keyword evidence="1" id="KW-0472">Membrane</keyword>
<feature type="transmembrane region" description="Helical" evidence="1">
    <location>
        <begin position="60"/>
        <end position="78"/>
    </location>
</feature>
<evidence type="ECO:0000256" key="1">
    <source>
        <dbReference type="SAM" id="Phobius"/>
    </source>
</evidence>
<keyword evidence="3" id="KW-1185">Reference proteome</keyword>
<dbReference type="AlphaFoldDB" id="A0AAV5S876"/>
<accession>A0AAV5S876</accession>
<evidence type="ECO:0000313" key="3">
    <source>
        <dbReference type="Proteomes" id="UP001432027"/>
    </source>
</evidence>
<evidence type="ECO:0000313" key="2">
    <source>
        <dbReference type="EMBL" id="GMS78205.1"/>
    </source>
</evidence>
<protein>
    <recommendedName>
        <fullName evidence="4">G protein-coupled receptor</fullName>
    </recommendedName>
</protein>
<evidence type="ECO:0008006" key="4">
    <source>
        <dbReference type="Google" id="ProtNLM"/>
    </source>
</evidence>
<gene>
    <name evidence="2" type="ORF">PENTCL1PPCAC_380</name>
</gene>
<feature type="transmembrane region" description="Helical" evidence="1">
    <location>
        <begin position="12"/>
        <end position="40"/>
    </location>
</feature>
<dbReference type="EMBL" id="BTSX01000001">
    <property type="protein sequence ID" value="GMS78205.1"/>
    <property type="molecule type" value="Genomic_DNA"/>
</dbReference>
<keyword evidence="1" id="KW-0812">Transmembrane</keyword>
<proteinExistence type="predicted"/>